<reference evidence="1 2" key="1">
    <citation type="submission" date="2016-10" db="EMBL/GenBank/DDBJ databases">
        <title>Comparative genomics uncovers the prolific and rare metabolic potential of the cyanobacterial genus Moorea.</title>
        <authorList>
            <person name="Leao T."/>
            <person name="Castelao G."/>
            <person name="Korobeynikov A."/>
            <person name="Monroe E.A."/>
            <person name="Podell S."/>
            <person name="Glukhov E."/>
            <person name="Allen E."/>
            <person name="Gerwick W.H."/>
            <person name="Gerwick L."/>
        </authorList>
    </citation>
    <scope>NUCLEOTIDE SEQUENCE [LARGE SCALE GENOMIC DNA]</scope>
    <source>
        <strain evidence="1 2">PNG5-198</strain>
    </source>
</reference>
<dbReference type="Proteomes" id="UP000186657">
    <property type="component" value="Unassembled WGS sequence"/>
</dbReference>
<name>A0A1U7MWQ0_9CYAN</name>
<evidence type="ECO:0000313" key="1">
    <source>
        <dbReference type="EMBL" id="OLT58126.1"/>
    </source>
</evidence>
<protein>
    <submittedName>
        <fullName evidence="1">Transposase</fullName>
    </submittedName>
</protein>
<keyword evidence="2" id="KW-1185">Reference proteome</keyword>
<dbReference type="AlphaFoldDB" id="A0A1U7MWQ0"/>
<comment type="caution">
    <text evidence="1">The sequence shown here is derived from an EMBL/GenBank/DDBJ whole genome shotgun (WGS) entry which is preliminary data.</text>
</comment>
<proteinExistence type="predicted"/>
<accession>A0A1U7MWQ0</accession>
<organism evidence="1 2">
    <name type="scientific">Moorena bouillonii PNG</name>
    <dbReference type="NCBI Taxonomy" id="568701"/>
    <lineage>
        <taxon>Bacteria</taxon>
        <taxon>Bacillati</taxon>
        <taxon>Cyanobacteriota</taxon>
        <taxon>Cyanophyceae</taxon>
        <taxon>Coleofasciculales</taxon>
        <taxon>Coleofasciculaceae</taxon>
        <taxon>Moorena</taxon>
    </lineage>
</organism>
<gene>
    <name evidence="1" type="ORF">BJP37_02775</name>
</gene>
<sequence>MIILEFKAYGKPLQYQAIDEAIRTVKFIRNSCIRLWMDNKGTGKYDLSKYCKVLAKEFPFANELNSTARQAAAERAWLEVTVRIVEPYYKSFNPFTHSQSPIKAPLF</sequence>
<dbReference type="EMBL" id="MKZS01000001">
    <property type="protein sequence ID" value="OLT58126.1"/>
    <property type="molecule type" value="Genomic_DNA"/>
</dbReference>
<evidence type="ECO:0000313" key="2">
    <source>
        <dbReference type="Proteomes" id="UP000186657"/>
    </source>
</evidence>